<dbReference type="Pfam" id="PF12859">
    <property type="entry name" value="ANAPC1"/>
    <property type="match status" value="1"/>
</dbReference>
<dbReference type="PANTHER" id="PTHR12827">
    <property type="entry name" value="MEIOTIC CHECKPOINT REGULATOR TSG24 FAMILY MEMBER"/>
    <property type="match status" value="1"/>
</dbReference>
<dbReference type="InterPro" id="IPR049255">
    <property type="entry name" value="Apc1_N"/>
</dbReference>
<evidence type="ECO:0000313" key="10">
    <source>
        <dbReference type="EMBL" id="CAK8676436.1"/>
    </source>
</evidence>
<dbReference type="PANTHER" id="PTHR12827:SF3">
    <property type="entry name" value="ANAPHASE-PROMOTING COMPLEX SUBUNIT 1"/>
    <property type="match status" value="1"/>
</dbReference>
<keyword evidence="4" id="KW-0498">Mitosis</keyword>
<dbReference type="Pfam" id="PF21282">
    <property type="entry name" value="APC1_3rd"/>
    <property type="match status" value="1"/>
</dbReference>
<evidence type="ECO:0000259" key="9">
    <source>
        <dbReference type="Pfam" id="PF21282"/>
    </source>
</evidence>
<evidence type="ECO:0000259" key="8">
    <source>
        <dbReference type="Pfam" id="PF20518"/>
    </source>
</evidence>
<evidence type="ECO:0000256" key="4">
    <source>
        <dbReference type="ARBA" id="ARBA00022776"/>
    </source>
</evidence>
<dbReference type="InterPro" id="IPR048971">
    <property type="entry name" value="Apc1_3rd"/>
</dbReference>
<keyword evidence="3" id="KW-0677">Repeat</keyword>
<comment type="caution">
    <text evidence="10">The sequence shown here is derived from an EMBL/GenBank/DDBJ whole genome shotgun (WGS) entry which is preliminary data.</text>
</comment>
<reference evidence="10 11" key="1">
    <citation type="submission" date="2024-02" db="EMBL/GenBank/DDBJ databases">
        <authorList>
            <person name="Daric V."/>
            <person name="Darras S."/>
        </authorList>
    </citation>
    <scope>NUCLEOTIDE SEQUENCE [LARGE SCALE GENOMIC DNA]</scope>
</reference>
<dbReference type="Proteomes" id="UP001642483">
    <property type="component" value="Unassembled WGS sequence"/>
</dbReference>
<dbReference type="InterPro" id="IPR011989">
    <property type="entry name" value="ARM-like"/>
</dbReference>
<feature type="domain" description="Anaphase-promoting complex subunit 1 N-terminal" evidence="7">
    <location>
        <begin position="68"/>
        <end position="191"/>
    </location>
</feature>
<keyword evidence="11" id="KW-1185">Reference proteome</keyword>
<protein>
    <recommendedName>
        <fullName evidence="12">Anaphase-promoting complex subunit 1</fullName>
    </recommendedName>
</protein>
<evidence type="ECO:0000313" key="11">
    <source>
        <dbReference type="Proteomes" id="UP001642483"/>
    </source>
</evidence>
<dbReference type="Gene3D" id="1.25.10.10">
    <property type="entry name" value="Leucine-rich Repeat Variant"/>
    <property type="match status" value="2"/>
</dbReference>
<evidence type="ECO:0000256" key="1">
    <source>
        <dbReference type="ARBA" id="ARBA00010547"/>
    </source>
</evidence>
<evidence type="ECO:0000256" key="5">
    <source>
        <dbReference type="ARBA" id="ARBA00023306"/>
    </source>
</evidence>
<keyword evidence="5" id="KW-0131">Cell cycle</keyword>
<dbReference type="InterPro" id="IPR024990">
    <property type="entry name" value="Apc1"/>
</dbReference>
<evidence type="ECO:0000256" key="2">
    <source>
        <dbReference type="ARBA" id="ARBA00022618"/>
    </source>
</evidence>
<organism evidence="10 11">
    <name type="scientific">Clavelina lepadiformis</name>
    <name type="common">Light-bulb sea squirt</name>
    <name type="synonym">Ascidia lepadiformis</name>
    <dbReference type="NCBI Taxonomy" id="159417"/>
    <lineage>
        <taxon>Eukaryota</taxon>
        <taxon>Metazoa</taxon>
        <taxon>Chordata</taxon>
        <taxon>Tunicata</taxon>
        <taxon>Ascidiacea</taxon>
        <taxon>Aplousobranchia</taxon>
        <taxon>Clavelinidae</taxon>
        <taxon>Clavelina</taxon>
    </lineage>
</organism>
<keyword evidence="2" id="KW-0132">Cell division</keyword>
<gene>
    <name evidence="10" type="ORF">CVLEPA_LOCUS5907</name>
</gene>
<feature type="domain" description="Anaphase-promoting complex subunit 1 beta-sandwich" evidence="9">
    <location>
        <begin position="1688"/>
        <end position="1762"/>
    </location>
</feature>
<evidence type="ECO:0000259" key="7">
    <source>
        <dbReference type="Pfam" id="PF12859"/>
    </source>
</evidence>
<sequence length="2022" mass="225444">MQVMIVPLEPREFVPCGQQAYSLHPGLLCLHFPHPQGLRNATKSLLGTFSQVTLEDKPKSESVWKLRSYNNVEEELYVSGNTVVWSRGHVVLKAVTVDSLAKHVVWCEFIVNSDDAYQFHLPQAKPEDCEKISGFAVVAEGTVHVYTENGESYDTALPFQVQGAWSFKFGLLFERRRPSSKFKPLNTSSAPQLFDNDLTTTFCLQHPLREFSPIITKSQSSVRYMNRPQDSVVFSEDDFIMTCDEQHGLHSVWRARKVSPDDVNILQSTRVQQDHQVSSICHMSLSSPGMSPFRGSYRGSPAAGYSSNSAFMGSNIAGPGINKTPHNNKNPSLAHLSYTPHSSKAFSPSGGSFLFQSHAFSPLRHSPHLMRSPCTPVSHESLCLNNSVHESAEPLRPEICFDHMWTETVTGTREGLSVGRATKVFRTRDMCDQSYVAYHVDSLSQLRLVRYSASNDCSHLIFGLVTSLPARDAIPLKDQNMLALLDLTGYIILYSGPLKVVKMNVSGIPMPSLSLSHGLHNTVSVSCTPQPISTPAHPSRPTSAMGNLDEVGQLSPVPELGYSGDNISILTGEEFMFSASAFSSKLAGIPHVVGSTIVVKLPGGSHYKVEIPQISSSEIVSTCLKALQYMLPNDVYLKFAIKWYSTRHAPGALNGRRAEWSLFVECLQEYLGYSSAPCCPIRPTGAADSSLLDMSSSPVIAPKKARPTVKAESKDWEYLLESKYNEEDDPSSVFITDNEQSILFLSQSQSYSLHKRKSMDTSLAGDSSLLTNQILTSVFCAIHLVYEEQKLSSLTWQNIPTMSPLLYRLASDLQQYKFLYSYALDNPTLFAKILLSKFQDTCEDGDLESRLPGYFSSDSKSCVFENLDDLVRTGSCKYPIPYIPGVTVRTERIFKIFDCLFNKGTTSSTVPLSPLMKTMFSASASGQDDVGEDKHLKMVDRQPAERVLLYMVNGGIDEAEITAWPPGVSLPILESLYQSCENPDLSLPLSALKLLGRTDLVEQTLPSAGDWKTAGLCPSTDPLRFAWTDQEKNNSQSEKDHSELISILEEGHQNTEENEQEKSSPSAGLDDNVTRLLFPNDHRMADAYNLLQSTKPMKILLTQEAGIDDREFMEQKEGRLAQLLNRSMALCIGRGMMMYRTQNPSAVDAVELPELELTGKDLNNATVSFANSNIELPSETFQWPRFHNGVAATLAIQDDKTSMSWVHINKERYTFPESSEPTFEHSGALFGFGLNHHLQELQTLNIHEYLQKSHEMTTIGLLLGLASDKCASCDLATMRLLSVHISALLPPTSTVLDIPHRVQAAAVMAVGFLCLGSSQRLVAEVMLREIDRFPSTETEVSPEREAYSLSSGFALGMVLLGKGDRMPELSDLNISEKLFHYMTGKHKRNYTYNRTHEYYSPSHSSNSNNFNQILEGDQVNTEVTCPGATMALALMFLKTNNQAVADWFIAPDTMSLLETIKPQHLMLRTMTRALILWDQVVPSVEWVESHIPFVIRQHLKDVQTMQVNHNDEDVDVDEHTILQCHVAIIAGACLALGLRFAGSQEKAAYVTLHHYVQFFISITKQPQMSLPSHPLEVIGHRLFETCLTSCLISMCMVVAGSGNLEGLQICRYLHHSVEGKINYGMQMATHMALGFLFLGGCRYSLSTSNKAIAALLVAIYPSFPAKSSDNRYHLQAFRHLYVMAVEKRLLVPIDVATKRPCYTQVAIQYLPTAYNNSPTIKMIAPCMLPEATYLQSIAVEDKRHLPVHVNVNKRPNKLGQITDDGIYVQLRPGFLPYVQDPKGHCTFLSRSRKRPPAAGNIKHSGDQLLSYLFSLSETDQSSLQKSNLSRLTSLLQEQRHHSKTFFLYLSLLQICCHIEDKMSPDPLSAWQIRLARNFISQSSNGSSQNNKNDPLMQAISVSLAKMFDNFVADKKSILQSVIFNRRSDASSRILTRSQSQHEKDQSILKEFRSSDLHKLACYLICNNLSLPLSDKTQQGFASPTKRRSRSKADESLSSILNQLKQLDNAQVPHLTAFQMLYC</sequence>
<proteinExistence type="inferred from homology"/>
<dbReference type="InterPro" id="IPR046794">
    <property type="entry name" value="Apc1_MidN"/>
</dbReference>
<feature type="region of interest" description="Disordered" evidence="6">
    <location>
        <begin position="1052"/>
        <end position="1072"/>
    </location>
</feature>
<name>A0ABP0F9P2_CLALP</name>
<evidence type="ECO:0008006" key="12">
    <source>
        <dbReference type="Google" id="ProtNLM"/>
    </source>
</evidence>
<feature type="domain" description="Anaphase-promoting complex subunit 1 middle" evidence="8">
    <location>
        <begin position="694"/>
        <end position="1000"/>
    </location>
</feature>
<evidence type="ECO:0000256" key="3">
    <source>
        <dbReference type="ARBA" id="ARBA00022737"/>
    </source>
</evidence>
<evidence type="ECO:0000256" key="6">
    <source>
        <dbReference type="SAM" id="MobiDB-lite"/>
    </source>
</evidence>
<comment type="similarity">
    <text evidence="1">Belongs to the APC1 family.</text>
</comment>
<accession>A0ABP0F9P2</accession>
<dbReference type="Pfam" id="PF20518">
    <property type="entry name" value="Apc1_MidN"/>
    <property type="match status" value="1"/>
</dbReference>
<dbReference type="EMBL" id="CAWYQH010000034">
    <property type="protein sequence ID" value="CAK8676436.1"/>
    <property type="molecule type" value="Genomic_DNA"/>
</dbReference>